<proteinExistence type="predicted"/>
<organism evidence="3 4">
    <name type="scientific">Galactobacter caseinivorans</name>
    <dbReference type="NCBI Taxonomy" id="2676123"/>
    <lineage>
        <taxon>Bacteria</taxon>
        <taxon>Bacillati</taxon>
        <taxon>Actinomycetota</taxon>
        <taxon>Actinomycetes</taxon>
        <taxon>Micrococcales</taxon>
        <taxon>Micrococcaceae</taxon>
        <taxon>Galactobacter</taxon>
    </lineage>
</organism>
<comment type="caution">
    <text evidence="3">The sequence shown here is derived from an EMBL/GenBank/DDBJ whole genome shotgun (WGS) entry which is preliminary data.</text>
</comment>
<accession>A0A496PJR4</accession>
<feature type="transmembrane region" description="Helical" evidence="1">
    <location>
        <begin position="97"/>
        <end position="120"/>
    </location>
</feature>
<reference evidence="3 4" key="1">
    <citation type="submission" date="2018-07" db="EMBL/GenBank/DDBJ databases">
        <title>Arthrobacter sp. nov., isolated from raw cow's milk with high bacterial count.</title>
        <authorList>
            <person name="Hahne J."/>
            <person name="Isele D."/>
            <person name="Lipski A."/>
        </authorList>
    </citation>
    <scope>NUCLEOTIDE SEQUENCE [LARGE SCALE GENOMIC DNA]</scope>
    <source>
        <strain evidence="3 4">JZ R-183</strain>
    </source>
</reference>
<sequence>MTAADFTTFTFQSAQDPTLSPLLLGQLAQARPDLHAAILQNPGCSAALREWIIAQESASPVAYSDAPAAPLLPPDALRVAPAVPPTAPPAGVRALPLTAAGFGVIGLIALALPAVSLHAASMFGSFDRTGGFFSDAAQHTGAGIITVMIAAILVGLIGFGAKSGGARAACGTIIIVCGVIGVIIASIIITGAPDYSSSGTGYYAIVEAASGTYLLLSTSIAMALVGLFILLKRNAHLAVGFEVSL</sequence>
<evidence type="ECO:0000256" key="1">
    <source>
        <dbReference type="SAM" id="Phobius"/>
    </source>
</evidence>
<dbReference type="InterPro" id="IPR057893">
    <property type="entry name" value="LRV_2"/>
</dbReference>
<dbReference type="AlphaFoldDB" id="A0A496PJR4"/>
<gene>
    <name evidence="3" type="ORF">DWQ67_06430</name>
</gene>
<keyword evidence="1" id="KW-0472">Membrane</keyword>
<protein>
    <recommendedName>
        <fullName evidence="2">Leucine rich repeat variant domain-containing protein</fullName>
    </recommendedName>
</protein>
<evidence type="ECO:0000313" key="3">
    <source>
        <dbReference type="EMBL" id="RKW70735.1"/>
    </source>
</evidence>
<evidence type="ECO:0000259" key="2">
    <source>
        <dbReference type="Pfam" id="PF25591"/>
    </source>
</evidence>
<feature type="transmembrane region" description="Helical" evidence="1">
    <location>
        <begin position="140"/>
        <end position="161"/>
    </location>
</feature>
<dbReference type="EMBL" id="QQXL01000003">
    <property type="protein sequence ID" value="RKW70735.1"/>
    <property type="molecule type" value="Genomic_DNA"/>
</dbReference>
<dbReference type="RefSeq" id="WP_121484760.1">
    <property type="nucleotide sequence ID" value="NZ_QQXL01000003.1"/>
</dbReference>
<evidence type="ECO:0000313" key="4">
    <source>
        <dbReference type="Proteomes" id="UP000273119"/>
    </source>
</evidence>
<dbReference type="Proteomes" id="UP000273119">
    <property type="component" value="Unassembled WGS sequence"/>
</dbReference>
<feature type="transmembrane region" description="Helical" evidence="1">
    <location>
        <begin position="168"/>
        <end position="192"/>
    </location>
</feature>
<feature type="domain" description="Leucine rich repeat variant" evidence="2">
    <location>
        <begin position="9"/>
        <end position="56"/>
    </location>
</feature>
<keyword evidence="4" id="KW-1185">Reference proteome</keyword>
<dbReference type="Pfam" id="PF25591">
    <property type="entry name" value="LRV_2"/>
    <property type="match status" value="1"/>
</dbReference>
<name>A0A496PJR4_9MICC</name>
<keyword evidence="1" id="KW-1133">Transmembrane helix</keyword>
<keyword evidence="1" id="KW-0812">Transmembrane</keyword>
<feature type="transmembrane region" description="Helical" evidence="1">
    <location>
        <begin position="212"/>
        <end position="231"/>
    </location>
</feature>